<keyword evidence="2" id="KW-1185">Reference proteome</keyword>
<dbReference type="EMBL" id="ALAN01000175">
    <property type="protein sequence ID" value="ETI66135.1"/>
    <property type="molecule type" value="Genomic_DNA"/>
</dbReference>
<name>A0AB94IG97_9BACI</name>
<protein>
    <submittedName>
        <fullName evidence="1">Uncharacterized protein</fullName>
    </submittedName>
</protein>
<feature type="non-terminal residue" evidence="1">
    <location>
        <position position="1"/>
    </location>
</feature>
<evidence type="ECO:0000313" key="1">
    <source>
        <dbReference type="EMBL" id="ETI66135.1"/>
    </source>
</evidence>
<proteinExistence type="predicted"/>
<gene>
    <name evidence="1" type="ORF">BAVI_24098</name>
</gene>
<dbReference type="AlphaFoldDB" id="A0AB94IG97"/>
<evidence type="ECO:0000313" key="2">
    <source>
        <dbReference type="Proteomes" id="UP000018877"/>
    </source>
</evidence>
<dbReference type="RefSeq" id="WP_024030974.1">
    <property type="nucleotide sequence ID" value="NZ_ALAN01000175.1"/>
</dbReference>
<dbReference type="Proteomes" id="UP000018877">
    <property type="component" value="Unassembled WGS sequence"/>
</dbReference>
<reference evidence="1 2" key="1">
    <citation type="journal article" date="2014" name="Environ. Microbiol.">
        <title>The nitrate-ammonifying and nosZ-carrying bacterium Bacillus vireti is a potent source and sink for nitric and nitrous oxide under high nitrate conditions.</title>
        <authorList>
            <person name="Mania D."/>
            <person name="Heylen K."/>
            <person name="van Spanning R.J."/>
            <person name="Frostegard A."/>
        </authorList>
    </citation>
    <scope>NUCLEOTIDE SEQUENCE [LARGE SCALE GENOMIC DNA]</scope>
    <source>
        <strain evidence="1 2">LMG 21834</strain>
    </source>
</reference>
<accession>A0AB94IG97</accession>
<sequence>QESRAFHSNQHCAHNQQCSLTQPKNKNPINSLLNLKDSICNNRKKIEFLTLLTIGKIKALLLIKKYYL</sequence>
<comment type="caution">
    <text evidence="1">The sequence shown here is derived from an EMBL/GenBank/DDBJ whole genome shotgun (WGS) entry which is preliminary data.</text>
</comment>
<organism evidence="1 2">
    <name type="scientific">Neobacillus vireti LMG 21834</name>
    <dbReference type="NCBI Taxonomy" id="1131730"/>
    <lineage>
        <taxon>Bacteria</taxon>
        <taxon>Bacillati</taxon>
        <taxon>Bacillota</taxon>
        <taxon>Bacilli</taxon>
        <taxon>Bacillales</taxon>
        <taxon>Bacillaceae</taxon>
        <taxon>Neobacillus</taxon>
    </lineage>
</organism>